<gene>
    <name evidence="1" type="ORF">Scep_028292</name>
</gene>
<dbReference type="Proteomes" id="UP001419268">
    <property type="component" value="Unassembled WGS sequence"/>
</dbReference>
<dbReference type="AlphaFoldDB" id="A0AAP0EBV9"/>
<evidence type="ECO:0000313" key="2">
    <source>
        <dbReference type="Proteomes" id="UP001419268"/>
    </source>
</evidence>
<reference evidence="1 2" key="1">
    <citation type="submission" date="2024-01" db="EMBL/GenBank/DDBJ databases">
        <title>Genome assemblies of Stephania.</title>
        <authorList>
            <person name="Yang L."/>
        </authorList>
    </citation>
    <scope>NUCLEOTIDE SEQUENCE [LARGE SCALE GENOMIC DNA]</scope>
    <source>
        <strain evidence="1">JXDWG</strain>
        <tissue evidence="1">Leaf</tissue>
    </source>
</reference>
<comment type="caution">
    <text evidence="1">The sequence shown here is derived from an EMBL/GenBank/DDBJ whole genome shotgun (WGS) entry which is preliminary data.</text>
</comment>
<keyword evidence="2" id="KW-1185">Reference proteome</keyword>
<name>A0AAP0EBV9_9MAGN</name>
<dbReference type="EMBL" id="JBBNAG010000012">
    <property type="protein sequence ID" value="KAK9089210.1"/>
    <property type="molecule type" value="Genomic_DNA"/>
</dbReference>
<organism evidence="1 2">
    <name type="scientific">Stephania cephalantha</name>
    <dbReference type="NCBI Taxonomy" id="152367"/>
    <lineage>
        <taxon>Eukaryota</taxon>
        <taxon>Viridiplantae</taxon>
        <taxon>Streptophyta</taxon>
        <taxon>Embryophyta</taxon>
        <taxon>Tracheophyta</taxon>
        <taxon>Spermatophyta</taxon>
        <taxon>Magnoliopsida</taxon>
        <taxon>Ranunculales</taxon>
        <taxon>Menispermaceae</taxon>
        <taxon>Menispermoideae</taxon>
        <taxon>Cissampelideae</taxon>
        <taxon>Stephania</taxon>
    </lineage>
</organism>
<protein>
    <submittedName>
        <fullName evidence="1">Uncharacterized protein</fullName>
    </submittedName>
</protein>
<evidence type="ECO:0000313" key="1">
    <source>
        <dbReference type="EMBL" id="KAK9089210.1"/>
    </source>
</evidence>
<sequence>MGRHKCRHKENRIGTSKLGLDMIAVLRGTSVAAALDKGKSKVKYTSPQLRRRHSSIHDSDRSDNAIASFTASLPLAEADARCTDAAPCHLRRIAIITVAPPPPLLTCSMPAACSYSLRAALPSSPPRGARCLSLLARLLDPSLPRCRWPPVARAASPDLAVPPSP</sequence>
<proteinExistence type="predicted"/>
<accession>A0AAP0EBV9</accession>